<gene>
    <name evidence="1" type="ORF">HNR00_004014</name>
</gene>
<sequence length="71" mass="8062">MDWLHFALGAALTVQSIGWLRIVRRISRLDEEISSTLITTTSLLHFFRSVAEGQSAKNTTPLMLERETDMV</sequence>
<dbReference type="Proteomes" id="UP000583454">
    <property type="component" value="Unassembled WGS sequence"/>
</dbReference>
<protein>
    <submittedName>
        <fullName evidence="1">Accessory gene regulator protein AgrB</fullName>
    </submittedName>
</protein>
<dbReference type="AlphaFoldDB" id="A0A840ZM90"/>
<keyword evidence="2" id="KW-1185">Reference proteome</keyword>
<evidence type="ECO:0000313" key="2">
    <source>
        <dbReference type="Proteomes" id="UP000583454"/>
    </source>
</evidence>
<organism evidence="1 2">
    <name type="scientific">Methylorubrum rhodinum</name>
    <dbReference type="NCBI Taxonomy" id="29428"/>
    <lineage>
        <taxon>Bacteria</taxon>
        <taxon>Pseudomonadati</taxon>
        <taxon>Pseudomonadota</taxon>
        <taxon>Alphaproteobacteria</taxon>
        <taxon>Hyphomicrobiales</taxon>
        <taxon>Methylobacteriaceae</taxon>
        <taxon>Methylorubrum</taxon>
    </lineage>
</organism>
<reference evidence="1 2" key="1">
    <citation type="submission" date="2020-08" db="EMBL/GenBank/DDBJ databases">
        <title>Genomic Encyclopedia of Type Strains, Phase IV (KMG-IV): sequencing the most valuable type-strain genomes for metagenomic binning, comparative biology and taxonomic classification.</title>
        <authorList>
            <person name="Goeker M."/>
        </authorList>
    </citation>
    <scope>NUCLEOTIDE SEQUENCE [LARGE SCALE GENOMIC DNA]</scope>
    <source>
        <strain evidence="1 2">DSM 2163</strain>
    </source>
</reference>
<proteinExistence type="predicted"/>
<comment type="caution">
    <text evidence="1">The sequence shown here is derived from an EMBL/GenBank/DDBJ whole genome shotgun (WGS) entry which is preliminary data.</text>
</comment>
<name>A0A840ZM90_9HYPH</name>
<dbReference type="RefSeq" id="WP_183572176.1">
    <property type="nucleotide sequence ID" value="NZ_JACHOP010000021.1"/>
</dbReference>
<dbReference type="EMBL" id="JACHOP010000021">
    <property type="protein sequence ID" value="MBB5759282.1"/>
    <property type="molecule type" value="Genomic_DNA"/>
</dbReference>
<evidence type="ECO:0000313" key="1">
    <source>
        <dbReference type="EMBL" id="MBB5759282.1"/>
    </source>
</evidence>
<accession>A0A840ZM90</accession>